<dbReference type="AlphaFoldDB" id="A0A6C0BPV9"/>
<reference evidence="2" key="1">
    <citation type="journal article" date="2020" name="Nature">
        <title>Giant virus diversity and host interactions through global metagenomics.</title>
        <authorList>
            <person name="Schulz F."/>
            <person name="Roux S."/>
            <person name="Paez-Espino D."/>
            <person name="Jungbluth S."/>
            <person name="Walsh D.A."/>
            <person name="Denef V.J."/>
            <person name="McMahon K.D."/>
            <person name="Konstantinidis K.T."/>
            <person name="Eloe-Fadrosh E.A."/>
            <person name="Kyrpides N.C."/>
            <person name="Woyke T."/>
        </authorList>
    </citation>
    <scope>NUCLEOTIDE SEQUENCE</scope>
    <source>
        <strain evidence="2">GVMAG-M-3300017989-17</strain>
    </source>
</reference>
<protein>
    <submittedName>
        <fullName evidence="2">Uncharacterized protein</fullName>
    </submittedName>
</protein>
<name>A0A6C0BPV9_9ZZZZ</name>
<sequence>MDSPKKDWHPITPPWTTPAWMRDQKIDPTPLVFSE</sequence>
<evidence type="ECO:0000256" key="1">
    <source>
        <dbReference type="SAM" id="MobiDB-lite"/>
    </source>
</evidence>
<organism evidence="2">
    <name type="scientific">viral metagenome</name>
    <dbReference type="NCBI Taxonomy" id="1070528"/>
    <lineage>
        <taxon>unclassified sequences</taxon>
        <taxon>metagenomes</taxon>
        <taxon>organismal metagenomes</taxon>
    </lineage>
</organism>
<proteinExistence type="predicted"/>
<feature type="region of interest" description="Disordered" evidence="1">
    <location>
        <begin position="1"/>
        <end position="22"/>
    </location>
</feature>
<evidence type="ECO:0000313" key="2">
    <source>
        <dbReference type="EMBL" id="QHS93293.1"/>
    </source>
</evidence>
<accession>A0A6C0BPV9</accession>
<dbReference type="EMBL" id="MN739202">
    <property type="protein sequence ID" value="QHS93293.1"/>
    <property type="molecule type" value="Genomic_DNA"/>
</dbReference>